<accession>M2A4G6</accession>
<dbReference type="EMBL" id="ANMO01000216">
    <property type="protein sequence ID" value="EMB14516.1"/>
    <property type="molecule type" value="Genomic_DNA"/>
</dbReference>
<reference evidence="3" key="2">
    <citation type="journal article" date="2013" name="Mar. Genomics">
        <title>Expression of sulfatases in Rhodopirellula baltica and the diversity of sulfatases in the genus Rhodopirellula.</title>
        <authorList>
            <person name="Wegner C.E."/>
            <person name="Richter-Heitmann T."/>
            <person name="Klindworth A."/>
            <person name="Klockow C."/>
            <person name="Richter M."/>
            <person name="Achstetter T."/>
            <person name="Glockner F.O."/>
            <person name="Harder J."/>
        </authorList>
    </citation>
    <scope>NUCLEOTIDE SEQUENCE [LARGE SCALE GENOMIC DNA]</scope>
    <source>
        <strain evidence="3">6C</strain>
    </source>
</reference>
<proteinExistence type="predicted"/>
<evidence type="ECO:0000313" key="3">
    <source>
        <dbReference type="EMBL" id="EMB14516.1"/>
    </source>
</evidence>
<dbReference type="AlphaFoldDB" id="M2A4G6"/>
<keyword evidence="2" id="KW-0732">Signal</keyword>
<evidence type="ECO:0000313" key="4">
    <source>
        <dbReference type="Proteomes" id="UP000011529"/>
    </source>
</evidence>
<feature type="region of interest" description="Disordered" evidence="1">
    <location>
        <begin position="163"/>
        <end position="252"/>
    </location>
</feature>
<reference evidence="3" key="1">
    <citation type="submission" date="2012-11" db="EMBL/GenBank/DDBJ databases">
        <title>Permanent draft genomes of Rhodopirellula europaea strain SH398 and 6C.</title>
        <authorList>
            <person name="Richter M."/>
            <person name="Richter-Heitmann T."/>
            <person name="Frank C."/>
            <person name="Harder J."/>
            <person name="Glockner F.O."/>
        </authorList>
    </citation>
    <scope>NUCLEOTIDE SEQUENCE</scope>
    <source>
        <strain evidence="3">6C</strain>
    </source>
</reference>
<keyword evidence="4" id="KW-1185">Reference proteome</keyword>
<comment type="caution">
    <text evidence="3">The sequence shown here is derived from an EMBL/GenBank/DDBJ whole genome shotgun (WGS) entry which is preliminary data.</text>
</comment>
<sequence>MERQSAGQFVLNCRPKCQTRTTLAFMKSLVPAVLCLTAITLACESPSASADWLTMPSTYTHDVASGQRVTQFAPIDAPTTAITQPLRTSGYTHFRSTIAYGQSADNYHRVEEWGDPVRPYGEWRFPYRPYSTPYPNWGQPYGGLNIGLGGGYGWAAPTQYGPQPNPFGYGPGHNGPQPGQRNPGGPNGPGDANDPGPNPGTNPGHGHHHGRGRGRNPNPAAGTNQFAPYPSGRGTPYPVAPYYDGYYPNYGD</sequence>
<feature type="chain" id="PRO_5004020412" evidence="2">
    <location>
        <begin position="51"/>
        <end position="252"/>
    </location>
</feature>
<feature type="compositionally biased region" description="Low complexity" evidence="1">
    <location>
        <begin position="241"/>
        <end position="252"/>
    </location>
</feature>
<dbReference type="Proteomes" id="UP000011529">
    <property type="component" value="Unassembled WGS sequence"/>
</dbReference>
<name>M2A4G6_9BACT</name>
<evidence type="ECO:0000256" key="1">
    <source>
        <dbReference type="SAM" id="MobiDB-lite"/>
    </source>
</evidence>
<feature type="compositionally biased region" description="Basic residues" evidence="1">
    <location>
        <begin position="205"/>
        <end position="214"/>
    </location>
</feature>
<protein>
    <submittedName>
        <fullName evidence="3">Putative secreted protein</fullName>
    </submittedName>
</protein>
<gene>
    <name evidence="3" type="ORF">RE6C_04938</name>
</gene>
<feature type="compositionally biased region" description="Low complexity" evidence="1">
    <location>
        <begin position="174"/>
        <end position="204"/>
    </location>
</feature>
<organism evidence="3 4">
    <name type="scientific">Rhodopirellula europaea 6C</name>
    <dbReference type="NCBI Taxonomy" id="1263867"/>
    <lineage>
        <taxon>Bacteria</taxon>
        <taxon>Pseudomonadati</taxon>
        <taxon>Planctomycetota</taxon>
        <taxon>Planctomycetia</taxon>
        <taxon>Pirellulales</taxon>
        <taxon>Pirellulaceae</taxon>
        <taxon>Rhodopirellula</taxon>
    </lineage>
</organism>
<feature type="signal peptide" evidence="2">
    <location>
        <begin position="1"/>
        <end position="50"/>
    </location>
</feature>
<dbReference type="PATRIC" id="fig|1263867.3.peg.5297"/>
<evidence type="ECO:0000256" key="2">
    <source>
        <dbReference type="SAM" id="SignalP"/>
    </source>
</evidence>